<dbReference type="RefSeq" id="WP_091896075.1">
    <property type="nucleotide sequence ID" value="NZ_FOSJ01000006.1"/>
</dbReference>
<feature type="transmembrane region" description="Helical" evidence="2">
    <location>
        <begin position="6"/>
        <end position="25"/>
    </location>
</feature>
<dbReference type="AlphaFoldDB" id="A0A1I3W6E5"/>
<evidence type="ECO:0000313" key="3">
    <source>
        <dbReference type="EMBL" id="SFK02257.1"/>
    </source>
</evidence>
<accession>A0A1I3W6E5</accession>
<feature type="region of interest" description="Disordered" evidence="1">
    <location>
        <begin position="25"/>
        <end position="124"/>
    </location>
</feature>
<gene>
    <name evidence="3" type="ORF">SAMN04488569_100656</name>
</gene>
<evidence type="ECO:0000313" key="4">
    <source>
        <dbReference type="Proteomes" id="UP000199589"/>
    </source>
</evidence>
<feature type="compositionally biased region" description="Basic residues" evidence="1">
    <location>
        <begin position="27"/>
        <end position="36"/>
    </location>
</feature>
<dbReference type="OrthoDB" id="2168437at2"/>
<dbReference type="Proteomes" id="UP000199589">
    <property type="component" value="Unassembled WGS sequence"/>
</dbReference>
<feature type="compositionally biased region" description="Basic and acidic residues" evidence="1">
    <location>
        <begin position="90"/>
        <end position="116"/>
    </location>
</feature>
<evidence type="ECO:0000256" key="2">
    <source>
        <dbReference type="SAM" id="Phobius"/>
    </source>
</evidence>
<keyword evidence="2" id="KW-0812">Transmembrane</keyword>
<reference evidence="4" key="1">
    <citation type="submission" date="2016-10" db="EMBL/GenBank/DDBJ databases">
        <authorList>
            <person name="Varghese N."/>
            <person name="Submissions S."/>
        </authorList>
    </citation>
    <scope>NUCLEOTIDE SEQUENCE [LARGE SCALE GENOMIC DNA]</scope>
    <source>
        <strain evidence="4">DSM 16108</strain>
    </source>
</reference>
<sequence>MEILIWLFQLFIFFTVVTGIMGSISKKSAKQSQKKKSVFDKPVQTYSASSSSDKAPRNAKSRTNRRYENTERNQPSGNIASQQEAVKNLTTERERRRLERENIDRSRGRARQDRANNTRRNSNESVLKEVTTFKNTKVIKKAKNPALLINDKSLVNAMIYKEILDKPVTFRDKSL</sequence>
<feature type="compositionally biased region" description="Polar residues" evidence="1">
    <location>
        <begin position="44"/>
        <end position="53"/>
    </location>
</feature>
<keyword evidence="2" id="KW-1133">Transmembrane helix</keyword>
<keyword evidence="2" id="KW-0472">Membrane</keyword>
<name>A0A1I3W6E5_9LACT</name>
<organism evidence="3 4">
    <name type="scientific">Marinilactibacillus piezotolerans</name>
    <dbReference type="NCBI Taxonomy" id="258723"/>
    <lineage>
        <taxon>Bacteria</taxon>
        <taxon>Bacillati</taxon>
        <taxon>Bacillota</taxon>
        <taxon>Bacilli</taxon>
        <taxon>Lactobacillales</taxon>
        <taxon>Carnobacteriaceae</taxon>
        <taxon>Marinilactibacillus</taxon>
    </lineage>
</organism>
<protein>
    <submittedName>
        <fullName evidence="3">Uncharacterized protein</fullName>
    </submittedName>
</protein>
<dbReference type="EMBL" id="FOSJ01000006">
    <property type="protein sequence ID" value="SFK02257.1"/>
    <property type="molecule type" value="Genomic_DNA"/>
</dbReference>
<evidence type="ECO:0000256" key="1">
    <source>
        <dbReference type="SAM" id="MobiDB-lite"/>
    </source>
</evidence>
<keyword evidence="4" id="KW-1185">Reference proteome</keyword>
<proteinExistence type="predicted"/>
<feature type="compositionally biased region" description="Polar residues" evidence="1">
    <location>
        <begin position="74"/>
        <end position="85"/>
    </location>
</feature>